<protein>
    <submittedName>
        <fullName evidence="8">Uncharacterized protein</fullName>
    </submittedName>
</protein>
<evidence type="ECO:0000256" key="1">
    <source>
        <dbReference type="ARBA" id="ARBA00004651"/>
    </source>
</evidence>
<evidence type="ECO:0000313" key="9">
    <source>
        <dbReference type="Proteomes" id="UP000608579"/>
    </source>
</evidence>
<comment type="caution">
    <text evidence="8">The sequence shown here is derived from an EMBL/GenBank/DDBJ whole genome shotgun (WGS) entry which is preliminary data.</text>
</comment>
<evidence type="ECO:0000256" key="2">
    <source>
        <dbReference type="ARBA" id="ARBA00008929"/>
    </source>
</evidence>
<feature type="transmembrane region" description="Helical" evidence="7">
    <location>
        <begin position="12"/>
        <end position="32"/>
    </location>
</feature>
<comment type="similarity">
    <text evidence="2">Belongs to the NrfD family.</text>
</comment>
<dbReference type="EMBL" id="DQVM01000067">
    <property type="protein sequence ID" value="HIQ29603.1"/>
    <property type="molecule type" value="Genomic_DNA"/>
</dbReference>
<dbReference type="InterPro" id="IPR005614">
    <property type="entry name" value="NrfD-like"/>
</dbReference>
<organism evidence="8 9">
    <name type="scientific">Caldiarchaeum subterraneum</name>
    <dbReference type="NCBI Taxonomy" id="311458"/>
    <lineage>
        <taxon>Archaea</taxon>
        <taxon>Nitrososphaerota</taxon>
        <taxon>Candidatus Caldarchaeales</taxon>
        <taxon>Candidatus Caldarchaeaceae</taxon>
        <taxon>Candidatus Caldarchaeum</taxon>
    </lineage>
</organism>
<feature type="transmembrane region" description="Helical" evidence="7">
    <location>
        <begin position="111"/>
        <end position="130"/>
    </location>
</feature>
<dbReference type="GO" id="GO:0005886">
    <property type="term" value="C:plasma membrane"/>
    <property type="evidence" value="ECO:0007669"/>
    <property type="project" value="UniProtKB-SubCell"/>
</dbReference>
<dbReference type="Gene3D" id="1.20.1630.10">
    <property type="entry name" value="Formate dehydrogenase/DMSO reductase domain"/>
    <property type="match status" value="1"/>
</dbReference>
<keyword evidence="3" id="KW-1003">Cell membrane</keyword>
<feature type="transmembrane region" description="Helical" evidence="7">
    <location>
        <begin position="44"/>
        <end position="65"/>
    </location>
</feature>
<feature type="transmembrane region" description="Helical" evidence="7">
    <location>
        <begin position="142"/>
        <end position="161"/>
    </location>
</feature>
<accession>A0A832ZVD0</accession>
<sequence length="263" mass="27537">MAVGRYMERQRVWEWLALGNFLLGGAGGGLYIVALPVQASGLNLLSQLSAALVVAGLLCVMAEAGRPSRAVGVVRNIKTSWMSREALFASGFILFTALDTLILPSMTLKTLAWASALGYVVCQSFMPAAAKKIPAWNTPATAPLFIALSIAAGAGITGLASPAANQLHMINTALAASVLAVGASYATWPGATEYFRQALKREGNVIYLAGGLLITALAAAPAMLFSNQTAGLLLITGTSVVKYTIIIRMSYKLPVLPPLEALR</sequence>
<dbReference type="Pfam" id="PF03916">
    <property type="entry name" value="NrfD"/>
    <property type="match status" value="1"/>
</dbReference>
<evidence type="ECO:0000256" key="6">
    <source>
        <dbReference type="ARBA" id="ARBA00023136"/>
    </source>
</evidence>
<keyword evidence="5 7" id="KW-1133">Transmembrane helix</keyword>
<feature type="transmembrane region" description="Helical" evidence="7">
    <location>
        <begin position="86"/>
        <end position="105"/>
    </location>
</feature>
<comment type="subcellular location">
    <subcellularLocation>
        <location evidence="1">Cell membrane</location>
        <topology evidence="1">Multi-pass membrane protein</topology>
    </subcellularLocation>
</comment>
<keyword evidence="4 7" id="KW-0812">Transmembrane</keyword>
<evidence type="ECO:0000256" key="5">
    <source>
        <dbReference type="ARBA" id="ARBA00022989"/>
    </source>
</evidence>
<keyword evidence="6 7" id="KW-0472">Membrane</keyword>
<feature type="transmembrane region" description="Helical" evidence="7">
    <location>
        <begin position="167"/>
        <end position="185"/>
    </location>
</feature>
<feature type="transmembrane region" description="Helical" evidence="7">
    <location>
        <begin position="205"/>
        <end position="224"/>
    </location>
</feature>
<evidence type="ECO:0000313" key="8">
    <source>
        <dbReference type="EMBL" id="HIQ29603.1"/>
    </source>
</evidence>
<dbReference type="AlphaFoldDB" id="A0A832ZVD0"/>
<dbReference type="Proteomes" id="UP000608579">
    <property type="component" value="Unassembled WGS sequence"/>
</dbReference>
<evidence type="ECO:0000256" key="4">
    <source>
        <dbReference type="ARBA" id="ARBA00022692"/>
    </source>
</evidence>
<gene>
    <name evidence="8" type="ORF">EYH45_03465</name>
</gene>
<reference evidence="8" key="1">
    <citation type="journal article" date="2020" name="ISME J.">
        <title>Gammaproteobacteria mediating utilization of methyl-, sulfur- and petroleum organic compounds in deep ocean hydrothermal plumes.</title>
        <authorList>
            <person name="Zhou Z."/>
            <person name="Liu Y."/>
            <person name="Pan J."/>
            <person name="Cron B.R."/>
            <person name="Toner B.M."/>
            <person name="Anantharaman K."/>
            <person name="Breier J.A."/>
            <person name="Dick G.J."/>
            <person name="Li M."/>
        </authorList>
    </citation>
    <scope>NUCLEOTIDE SEQUENCE</scope>
    <source>
        <strain evidence="8">SZUA-1515</strain>
    </source>
</reference>
<evidence type="ECO:0000256" key="7">
    <source>
        <dbReference type="SAM" id="Phobius"/>
    </source>
</evidence>
<evidence type="ECO:0000256" key="3">
    <source>
        <dbReference type="ARBA" id="ARBA00022475"/>
    </source>
</evidence>
<feature type="transmembrane region" description="Helical" evidence="7">
    <location>
        <begin position="230"/>
        <end position="247"/>
    </location>
</feature>
<name>A0A832ZVD0_CALS0</name>
<proteinExistence type="inferred from homology"/>